<name>A0A7X5R2Y9_9MICO</name>
<dbReference type="Pfam" id="PF01522">
    <property type="entry name" value="Polysacc_deac_1"/>
    <property type="match status" value="1"/>
</dbReference>
<dbReference type="AlphaFoldDB" id="A0A7X5R2Y9"/>
<evidence type="ECO:0000313" key="3">
    <source>
        <dbReference type="Proteomes" id="UP000541033"/>
    </source>
</evidence>
<dbReference type="PROSITE" id="PS51677">
    <property type="entry name" value="NODB"/>
    <property type="match status" value="1"/>
</dbReference>
<dbReference type="InterPro" id="IPR002509">
    <property type="entry name" value="NODB_dom"/>
</dbReference>
<dbReference type="InterPro" id="IPR037950">
    <property type="entry name" value="PgdA-like"/>
</dbReference>
<evidence type="ECO:0000313" key="2">
    <source>
        <dbReference type="EMBL" id="NIH54452.1"/>
    </source>
</evidence>
<evidence type="ECO:0000259" key="1">
    <source>
        <dbReference type="PROSITE" id="PS51677"/>
    </source>
</evidence>
<protein>
    <submittedName>
        <fullName evidence="2">Peptidoglycan/xylan/chitin deacetylase (PgdA/CDA1 family)</fullName>
    </submittedName>
</protein>
<dbReference type="PANTHER" id="PTHR47561:SF1">
    <property type="entry name" value="POLYSACCHARIDE DEACETYLASE FAMILY PROTEIN (AFU_ORTHOLOGUE AFUA_6G05030)"/>
    <property type="match status" value="1"/>
</dbReference>
<proteinExistence type="predicted"/>
<dbReference type="EMBL" id="JAAMOX010000002">
    <property type="protein sequence ID" value="NIH54452.1"/>
    <property type="molecule type" value="Genomic_DNA"/>
</dbReference>
<reference evidence="2 3" key="1">
    <citation type="submission" date="2020-02" db="EMBL/GenBank/DDBJ databases">
        <title>Sequencing the genomes of 1000 actinobacteria strains.</title>
        <authorList>
            <person name="Klenk H.-P."/>
        </authorList>
    </citation>
    <scope>NUCLEOTIDE SEQUENCE [LARGE SCALE GENOMIC DNA]</scope>
    <source>
        <strain evidence="2 3">DSM 27960</strain>
    </source>
</reference>
<dbReference type="CDD" id="cd10938">
    <property type="entry name" value="CE4_HpPgdA_like"/>
    <property type="match status" value="1"/>
</dbReference>
<accession>A0A7X5R2Y9</accession>
<comment type="caution">
    <text evidence="2">The sequence shown here is derived from an EMBL/GenBank/DDBJ whole genome shotgun (WGS) entry which is preliminary data.</text>
</comment>
<dbReference type="Gene3D" id="3.20.20.370">
    <property type="entry name" value="Glycoside hydrolase/deacetylase"/>
    <property type="match status" value="1"/>
</dbReference>
<dbReference type="RefSeq" id="WP_167150827.1">
    <property type="nucleotide sequence ID" value="NZ_JAAMOX010000002.1"/>
</dbReference>
<dbReference type="Proteomes" id="UP000541033">
    <property type="component" value="Unassembled WGS sequence"/>
</dbReference>
<keyword evidence="3" id="KW-1185">Reference proteome</keyword>
<dbReference type="PANTHER" id="PTHR47561">
    <property type="entry name" value="POLYSACCHARIDE DEACETYLASE FAMILY PROTEIN (AFU_ORTHOLOGUE AFUA_6G05030)"/>
    <property type="match status" value="1"/>
</dbReference>
<sequence length="288" mass="32913">MLTLPEGKTFGLAITVDMDGHAVWLAKGKDDPSYLARGEYGPEVGVPRLLDLFDRYNLRTSWGIPGHTLLTWPERSREVADRGHEIFAHGVYHENLLDMPRGREDELLARQIEQHLEVIGTRPRGYRVPSGPLTEHTYELLEAHGFEWSSSTSGRDFEPYYPRAIVSIDREDRTVFGREYNLLEFSVSWYLEDWMAFEFVAGSLQGLSSTQVVFDRWKDSLDWGMKHCPGGVMVLVLHPQCIGRPHHMLMLERFIDYCAGLDSLWITGLNDAYDAWSGKPAVFSPNPQ</sequence>
<dbReference type="GO" id="GO:0016810">
    <property type="term" value="F:hydrolase activity, acting on carbon-nitrogen (but not peptide) bonds"/>
    <property type="evidence" value="ECO:0007669"/>
    <property type="project" value="InterPro"/>
</dbReference>
<dbReference type="InterPro" id="IPR011330">
    <property type="entry name" value="Glyco_hydro/deAcase_b/a-brl"/>
</dbReference>
<dbReference type="SUPFAM" id="SSF88713">
    <property type="entry name" value="Glycoside hydrolase/deacetylase"/>
    <property type="match status" value="1"/>
</dbReference>
<organism evidence="2 3">
    <name type="scientific">Lysinibacter cavernae</name>
    <dbReference type="NCBI Taxonomy" id="1640652"/>
    <lineage>
        <taxon>Bacteria</taxon>
        <taxon>Bacillati</taxon>
        <taxon>Actinomycetota</taxon>
        <taxon>Actinomycetes</taxon>
        <taxon>Micrococcales</taxon>
        <taxon>Microbacteriaceae</taxon>
        <taxon>Lysinibacter</taxon>
    </lineage>
</organism>
<feature type="domain" description="NodB homology" evidence="1">
    <location>
        <begin position="32"/>
        <end position="288"/>
    </location>
</feature>
<dbReference type="GO" id="GO:0005975">
    <property type="term" value="P:carbohydrate metabolic process"/>
    <property type="evidence" value="ECO:0007669"/>
    <property type="project" value="InterPro"/>
</dbReference>
<gene>
    <name evidence="2" type="ORF">FHX76_002348</name>
</gene>